<dbReference type="Gene3D" id="6.20.210.20">
    <property type="entry name" value="THAP domain"/>
    <property type="match status" value="1"/>
</dbReference>
<reference evidence="10" key="1">
    <citation type="submission" date="2012-12" db="EMBL/GenBank/DDBJ databases">
        <authorList>
            <person name="Hellsten U."/>
            <person name="Grimwood J."/>
            <person name="Chapman J.A."/>
            <person name="Shapiro H."/>
            <person name="Aerts A."/>
            <person name="Otillar R.P."/>
            <person name="Terry A.Y."/>
            <person name="Boore J.L."/>
            <person name="Simakov O."/>
            <person name="Marletaz F."/>
            <person name="Cho S.-J."/>
            <person name="Edsinger-Gonzales E."/>
            <person name="Havlak P."/>
            <person name="Kuo D.-H."/>
            <person name="Larsson T."/>
            <person name="Lv J."/>
            <person name="Arendt D."/>
            <person name="Savage R."/>
            <person name="Osoegawa K."/>
            <person name="de Jong P."/>
            <person name="Lindberg D.R."/>
            <person name="Seaver E.C."/>
            <person name="Weisblat D.A."/>
            <person name="Putnam N.H."/>
            <person name="Grigoriev I.V."/>
            <person name="Rokhsar D.S."/>
        </authorList>
    </citation>
    <scope>NUCLEOTIDE SEQUENCE</scope>
    <source>
        <strain evidence="10">I ESC-2004</strain>
    </source>
</reference>
<dbReference type="GO" id="GO:0003700">
    <property type="term" value="F:DNA-binding transcription factor activity"/>
    <property type="evidence" value="ECO:0007669"/>
    <property type="project" value="TreeGrafter"/>
</dbReference>
<dbReference type="Pfam" id="PF05485">
    <property type="entry name" value="THAP"/>
    <property type="match status" value="1"/>
</dbReference>
<dbReference type="GO" id="GO:0008270">
    <property type="term" value="F:zinc ion binding"/>
    <property type="evidence" value="ECO:0007669"/>
    <property type="project" value="UniProtKB-KW"/>
</dbReference>
<dbReference type="EMBL" id="KB307685">
    <property type="protein sequence ID" value="ELT98644.1"/>
    <property type="molecule type" value="Genomic_DNA"/>
</dbReference>
<evidence type="ECO:0000313" key="9">
    <source>
        <dbReference type="EnsemblMetazoa" id="CapteP196536"/>
    </source>
</evidence>
<evidence type="ECO:0000313" key="8">
    <source>
        <dbReference type="EMBL" id="ELT98644.1"/>
    </source>
</evidence>
<evidence type="ECO:0000256" key="6">
    <source>
        <dbReference type="SAM" id="Phobius"/>
    </source>
</evidence>
<dbReference type="SMART" id="SM00692">
    <property type="entry name" value="DM3"/>
    <property type="match status" value="1"/>
</dbReference>
<dbReference type="SUPFAM" id="SSF57716">
    <property type="entry name" value="Glucocorticoid receptor-like (DNA-binding domain)"/>
    <property type="match status" value="1"/>
</dbReference>
<proteinExistence type="predicted"/>
<dbReference type="HOGENOM" id="CLU_1679603_0_0_1"/>
<evidence type="ECO:0000259" key="7">
    <source>
        <dbReference type="PROSITE" id="PS50950"/>
    </source>
</evidence>
<keyword evidence="10" id="KW-1185">Reference proteome</keyword>
<accession>R7TY13</accession>
<dbReference type="OrthoDB" id="6156027at2759"/>
<dbReference type="GO" id="GO:0005634">
    <property type="term" value="C:nucleus"/>
    <property type="evidence" value="ECO:0007669"/>
    <property type="project" value="TreeGrafter"/>
</dbReference>
<evidence type="ECO:0000313" key="10">
    <source>
        <dbReference type="Proteomes" id="UP000014760"/>
    </source>
</evidence>
<dbReference type="PANTHER" id="PTHR46600:SF2">
    <property type="entry name" value="THAP DOMAIN-CONTAINING PROTEIN 1"/>
    <property type="match status" value="1"/>
</dbReference>
<keyword evidence="6" id="KW-0812">Transmembrane</keyword>
<feature type="domain" description="THAP-type" evidence="7">
    <location>
        <begin position="1"/>
        <end position="95"/>
    </location>
</feature>
<evidence type="ECO:0000256" key="3">
    <source>
        <dbReference type="ARBA" id="ARBA00022833"/>
    </source>
</evidence>
<dbReference type="InterPro" id="IPR006612">
    <property type="entry name" value="THAP_Znf"/>
</dbReference>
<keyword evidence="4 5" id="KW-0238">DNA-binding</keyword>
<reference evidence="8 10" key="2">
    <citation type="journal article" date="2013" name="Nature">
        <title>Insights into bilaterian evolution from three spiralian genomes.</title>
        <authorList>
            <person name="Simakov O."/>
            <person name="Marletaz F."/>
            <person name="Cho S.J."/>
            <person name="Edsinger-Gonzales E."/>
            <person name="Havlak P."/>
            <person name="Hellsten U."/>
            <person name="Kuo D.H."/>
            <person name="Larsson T."/>
            <person name="Lv J."/>
            <person name="Arendt D."/>
            <person name="Savage R."/>
            <person name="Osoegawa K."/>
            <person name="de Jong P."/>
            <person name="Grimwood J."/>
            <person name="Chapman J.A."/>
            <person name="Shapiro H."/>
            <person name="Aerts A."/>
            <person name="Otillar R.P."/>
            <person name="Terry A.Y."/>
            <person name="Boore J.L."/>
            <person name="Grigoriev I.V."/>
            <person name="Lindberg D.R."/>
            <person name="Seaver E.C."/>
            <person name="Weisblat D.A."/>
            <person name="Putnam N.H."/>
            <person name="Rokhsar D.S."/>
        </authorList>
    </citation>
    <scope>NUCLEOTIDE SEQUENCE</scope>
    <source>
        <strain evidence="8 10">I ESC-2004</strain>
    </source>
</reference>
<dbReference type="GO" id="GO:0006357">
    <property type="term" value="P:regulation of transcription by RNA polymerase II"/>
    <property type="evidence" value="ECO:0007669"/>
    <property type="project" value="TreeGrafter"/>
</dbReference>
<evidence type="ECO:0000256" key="1">
    <source>
        <dbReference type="ARBA" id="ARBA00022723"/>
    </source>
</evidence>
<keyword evidence="3" id="KW-0862">Zinc</keyword>
<dbReference type="EnsemblMetazoa" id="CapteT196536">
    <property type="protein sequence ID" value="CapteP196536"/>
    <property type="gene ID" value="CapteG196536"/>
</dbReference>
<evidence type="ECO:0000256" key="4">
    <source>
        <dbReference type="ARBA" id="ARBA00023125"/>
    </source>
</evidence>
<keyword evidence="1" id="KW-0479">Metal-binding</keyword>
<feature type="transmembrane region" description="Helical" evidence="6">
    <location>
        <begin position="134"/>
        <end position="156"/>
    </location>
</feature>
<dbReference type="PANTHER" id="PTHR46600">
    <property type="entry name" value="THAP DOMAIN-CONTAINING"/>
    <property type="match status" value="1"/>
</dbReference>
<keyword evidence="2 5" id="KW-0863">Zinc-finger</keyword>
<name>R7TY13_CAPTE</name>
<dbReference type="PROSITE" id="PS50950">
    <property type="entry name" value="ZF_THAP"/>
    <property type="match status" value="1"/>
</dbReference>
<evidence type="ECO:0000256" key="2">
    <source>
        <dbReference type="ARBA" id="ARBA00022771"/>
    </source>
</evidence>
<dbReference type="EMBL" id="AMQN01010386">
    <property type="status" value="NOT_ANNOTATED_CDS"/>
    <property type="molecule type" value="Genomic_DNA"/>
</dbReference>
<sequence>MSKSSGSFCAAAGCSEKKQVSRNRHFFRFPKDSNRCKRWVQNCRREDLMKASPLHLYKNCTMCDLHFTDSQFMNAQSKASLIRVHLMSNVIVKLQSKVQSLSSSNSTATPTELTGQAIHAGCLSLGMKKATADFFLGPLCWLSSVTDIILLLSIMFF</sequence>
<dbReference type="GO" id="GO:0000978">
    <property type="term" value="F:RNA polymerase II cis-regulatory region sequence-specific DNA binding"/>
    <property type="evidence" value="ECO:0007669"/>
    <property type="project" value="TreeGrafter"/>
</dbReference>
<dbReference type="STRING" id="283909.R7TY13"/>
<reference evidence="9" key="3">
    <citation type="submission" date="2015-06" db="UniProtKB">
        <authorList>
            <consortium name="EnsemblMetazoa"/>
        </authorList>
    </citation>
    <scope>IDENTIFICATION</scope>
</reference>
<protein>
    <recommendedName>
        <fullName evidence="7">THAP-type domain-containing protein</fullName>
    </recommendedName>
</protein>
<dbReference type="EMBL" id="AMQN01010387">
    <property type="status" value="NOT_ANNOTATED_CDS"/>
    <property type="molecule type" value="Genomic_DNA"/>
</dbReference>
<gene>
    <name evidence="8" type="ORF">CAPTEDRAFT_196536</name>
</gene>
<dbReference type="Proteomes" id="UP000014760">
    <property type="component" value="Unassembled WGS sequence"/>
</dbReference>
<keyword evidence="6" id="KW-1133">Transmembrane helix</keyword>
<keyword evidence="6" id="KW-0472">Membrane</keyword>
<dbReference type="InterPro" id="IPR038441">
    <property type="entry name" value="THAP_Znf_sf"/>
</dbReference>
<dbReference type="SMART" id="SM00980">
    <property type="entry name" value="THAP"/>
    <property type="match status" value="1"/>
</dbReference>
<dbReference type="InterPro" id="IPR026516">
    <property type="entry name" value="THAP1/10"/>
</dbReference>
<dbReference type="AlphaFoldDB" id="R7TY13"/>
<evidence type="ECO:0000256" key="5">
    <source>
        <dbReference type="PROSITE-ProRule" id="PRU00309"/>
    </source>
</evidence>
<organism evidence="8">
    <name type="scientific">Capitella teleta</name>
    <name type="common">Polychaete worm</name>
    <dbReference type="NCBI Taxonomy" id="283909"/>
    <lineage>
        <taxon>Eukaryota</taxon>
        <taxon>Metazoa</taxon>
        <taxon>Spiralia</taxon>
        <taxon>Lophotrochozoa</taxon>
        <taxon>Annelida</taxon>
        <taxon>Polychaeta</taxon>
        <taxon>Sedentaria</taxon>
        <taxon>Scolecida</taxon>
        <taxon>Capitellidae</taxon>
        <taxon>Capitella</taxon>
    </lineage>
</organism>